<dbReference type="EMBL" id="AZFJ01000032">
    <property type="protein sequence ID" value="KRL87058.1"/>
    <property type="molecule type" value="Genomic_DNA"/>
</dbReference>
<sequence>MHAHINATKLLQITTIAKCITKRMAAADTMLINTNPMLKNVEVMGTVVDVINAPSTLSFSPSYAIIFNTERSRQNGTLRLL</sequence>
<proteinExistence type="predicted"/>
<evidence type="ECO:0000313" key="1">
    <source>
        <dbReference type="EMBL" id="KRL87058.1"/>
    </source>
</evidence>
<evidence type="ECO:0000313" key="2">
    <source>
        <dbReference type="Proteomes" id="UP000051922"/>
    </source>
</evidence>
<protein>
    <submittedName>
        <fullName evidence="1">Uncharacterized protein</fullName>
    </submittedName>
</protein>
<dbReference type="PATRIC" id="fig|1423783.4.peg.33"/>
<dbReference type="AlphaFoldDB" id="A0A0R1U7Z0"/>
<name>A0A0R1U7Z0_9LACO</name>
<gene>
    <name evidence="1" type="ORF">FC50_GL000029</name>
</gene>
<dbReference type="Proteomes" id="UP000051922">
    <property type="component" value="Unassembled WGS sequence"/>
</dbReference>
<organism evidence="1 2">
    <name type="scientific">Lacticaseibacillus pantheris DSM 15945 = JCM 12539 = NBRC 106106</name>
    <dbReference type="NCBI Taxonomy" id="1423783"/>
    <lineage>
        <taxon>Bacteria</taxon>
        <taxon>Bacillati</taxon>
        <taxon>Bacillota</taxon>
        <taxon>Bacilli</taxon>
        <taxon>Lactobacillales</taxon>
        <taxon>Lactobacillaceae</taxon>
        <taxon>Lacticaseibacillus</taxon>
    </lineage>
</organism>
<accession>A0A0R1U7Z0</accession>
<keyword evidence="2" id="KW-1185">Reference proteome</keyword>
<comment type="caution">
    <text evidence="1">The sequence shown here is derived from an EMBL/GenBank/DDBJ whole genome shotgun (WGS) entry which is preliminary data.</text>
</comment>
<reference evidence="1 2" key="1">
    <citation type="journal article" date="2015" name="Genome Announc.">
        <title>Expanding the biotechnology potential of lactobacilli through comparative genomics of 213 strains and associated genera.</title>
        <authorList>
            <person name="Sun Z."/>
            <person name="Harris H.M."/>
            <person name="McCann A."/>
            <person name="Guo C."/>
            <person name="Argimon S."/>
            <person name="Zhang W."/>
            <person name="Yang X."/>
            <person name="Jeffery I.B."/>
            <person name="Cooney J.C."/>
            <person name="Kagawa T.F."/>
            <person name="Liu W."/>
            <person name="Song Y."/>
            <person name="Salvetti E."/>
            <person name="Wrobel A."/>
            <person name="Rasinkangas P."/>
            <person name="Parkhill J."/>
            <person name="Rea M.C."/>
            <person name="O'Sullivan O."/>
            <person name="Ritari J."/>
            <person name="Douillard F.P."/>
            <person name="Paul Ross R."/>
            <person name="Yang R."/>
            <person name="Briner A.E."/>
            <person name="Felis G.E."/>
            <person name="de Vos W.M."/>
            <person name="Barrangou R."/>
            <person name="Klaenhammer T.R."/>
            <person name="Caufield P.W."/>
            <person name="Cui Y."/>
            <person name="Zhang H."/>
            <person name="O'Toole P.W."/>
        </authorList>
    </citation>
    <scope>NUCLEOTIDE SEQUENCE [LARGE SCALE GENOMIC DNA]</scope>
    <source>
        <strain evidence="1 2">DSM 15945</strain>
    </source>
</reference>